<dbReference type="GO" id="GO:0000155">
    <property type="term" value="F:phosphorelay sensor kinase activity"/>
    <property type="evidence" value="ECO:0007669"/>
    <property type="project" value="InterPro"/>
</dbReference>
<dbReference type="EMBL" id="CP000254">
    <property type="protein sequence ID" value="ABD41170.1"/>
    <property type="molecule type" value="Genomic_DNA"/>
</dbReference>
<name>Q2FLX2_METHJ</name>
<feature type="domain" description="Histidine kinase" evidence="9">
    <location>
        <begin position="290"/>
        <end position="505"/>
    </location>
</feature>
<dbReference type="PANTHER" id="PTHR43711">
    <property type="entry name" value="TWO-COMPONENT HISTIDINE KINASE"/>
    <property type="match status" value="1"/>
</dbReference>
<comment type="catalytic activity">
    <reaction evidence="1">
        <text>ATP + protein L-histidine = ADP + protein N-phospho-L-histidine.</text>
        <dbReference type="EC" id="2.7.13.3"/>
    </reaction>
</comment>
<dbReference type="Gene3D" id="1.10.287.130">
    <property type="match status" value="1"/>
</dbReference>
<keyword evidence="8" id="KW-1133">Transmembrane helix</keyword>
<dbReference type="InterPro" id="IPR003661">
    <property type="entry name" value="HisK_dim/P_dom"/>
</dbReference>
<dbReference type="CDD" id="cd00082">
    <property type="entry name" value="HisKA"/>
    <property type="match status" value="1"/>
</dbReference>
<keyword evidence="8" id="KW-0472">Membrane</keyword>
<dbReference type="InterPro" id="IPR003594">
    <property type="entry name" value="HATPase_dom"/>
</dbReference>
<sequence length="512" mass="58062">MNRFLQVVIISLAGLLFFGALFTIISISIKEDEMRQDLLTDTRIGSVGIIREDLYQLKGTISDLNSPAYGRIKKYLTDVAQSRPLTRFVYLLGKSPDGELVFLADSEPDTSVMYSHPGQRYHEASGLIRDMFTHPQESVEGPLSDRWGRWVTGLVPIYGPDDTTVHAILGIDIDATSWESGVFKAVLIPVIITSLLCLLVIILSILWMRKDRERELLQAAEEKARMQAEKLAVQNQELIHVKEELALLTSDLEGRVSEDTVEIRKLNEELKERAQKVESLLIQKDQFIYQLAHDLRTPLTPMVAILPLVKEAVSDPDSQSLLDMFQKSLRYMEQMVEDIMELIRLNSHHTIDDVEEMNLKSLIDEEIQANSFMADEKELVFYNHVPPEVSLHLSRVYSHQLFRNLINNAVKFNAFKGTVTIRYHETPTGHEISIQDTGIGIHPDDIHRIWDEFFISDASRHDPESKGLGLSIVRKIVDLHGGTISVDSPGTGKGATFTVMLPKRQNNEKLKK</sequence>
<evidence type="ECO:0000313" key="10">
    <source>
        <dbReference type="EMBL" id="ABD41170.1"/>
    </source>
</evidence>
<keyword evidence="6" id="KW-0902">Two-component regulatory system</keyword>
<dbReference type="OrthoDB" id="8127at2157"/>
<evidence type="ECO:0000259" key="9">
    <source>
        <dbReference type="PROSITE" id="PS50109"/>
    </source>
</evidence>
<evidence type="ECO:0000256" key="7">
    <source>
        <dbReference type="SAM" id="Coils"/>
    </source>
</evidence>
<dbReference type="PRINTS" id="PR00344">
    <property type="entry name" value="BCTRLSENSOR"/>
</dbReference>
<dbReference type="GeneID" id="3924547"/>
<evidence type="ECO:0000256" key="4">
    <source>
        <dbReference type="ARBA" id="ARBA00022679"/>
    </source>
</evidence>
<evidence type="ECO:0000256" key="5">
    <source>
        <dbReference type="ARBA" id="ARBA00022777"/>
    </source>
</evidence>
<dbReference type="EC" id="2.7.13.3" evidence="2"/>
<evidence type="ECO:0000256" key="1">
    <source>
        <dbReference type="ARBA" id="ARBA00000085"/>
    </source>
</evidence>
<dbReference type="eggNOG" id="arCOG04809">
    <property type="taxonomic scope" value="Archaea"/>
</dbReference>
<dbReference type="InterPro" id="IPR050736">
    <property type="entry name" value="Sensor_HK_Regulatory"/>
</dbReference>
<dbReference type="PROSITE" id="PS50109">
    <property type="entry name" value="HIS_KIN"/>
    <property type="match status" value="1"/>
</dbReference>
<keyword evidence="11" id="KW-1185">Reference proteome</keyword>
<feature type="coiled-coil region" evidence="7">
    <location>
        <begin position="209"/>
        <end position="237"/>
    </location>
</feature>
<accession>Q2FLX2</accession>
<dbReference type="CDD" id="cd00075">
    <property type="entry name" value="HATPase"/>
    <property type="match status" value="1"/>
</dbReference>
<dbReference type="InterPro" id="IPR004358">
    <property type="entry name" value="Sig_transdc_His_kin-like_C"/>
</dbReference>
<dbReference type="InterPro" id="IPR036097">
    <property type="entry name" value="HisK_dim/P_sf"/>
</dbReference>
<dbReference type="Gene3D" id="3.30.565.10">
    <property type="entry name" value="Histidine kinase-like ATPase, C-terminal domain"/>
    <property type="match status" value="1"/>
</dbReference>
<evidence type="ECO:0000313" key="11">
    <source>
        <dbReference type="Proteomes" id="UP000001941"/>
    </source>
</evidence>
<evidence type="ECO:0000256" key="8">
    <source>
        <dbReference type="SAM" id="Phobius"/>
    </source>
</evidence>
<keyword evidence="5 10" id="KW-0418">Kinase</keyword>
<protein>
    <recommendedName>
        <fullName evidence="2">histidine kinase</fullName>
        <ecNumber evidence="2">2.7.13.3</ecNumber>
    </recommendedName>
</protein>
<dbReference type="Pfam" id="PF02518">
    <property type="entry name" value="HATPase_c"/>
    <property type="match status" value="1"/>
</dbReference>
<dbReference type="SMART" id="SM00387">
    <property type="entry name" value="HATPase_c"/>
    <property type="match status" value="1"/>
</dbReference>
<proteinExistence type="predicted"/>
<dbReference type="SUPFAM" id="SSF47384">
    <property type="entry name" value="Homodimeric domain of signal transducing histidine kinase"/>
    <property type="match status" value="1"/>
</dbReference>
<dbReference type="HOGENOM" id="CLU_462818_0_0_2"/>
<dbReference type="SUPFAM" id="SSF55874">
    <property type="entry name" value="ATPase domain of HSP90 chaperone/DNA topoisomerase II/histidine kinase"/>
    <property type="match status" value="1"/>
</dbReference>
<dbReference type="Proteomes" id="UP000001941">
    <property type="component" value="Chromosome"/>
</dbReference>
<dbReference type="SMART" id="SM00388">
    <property type="entry name" value="HisKA"/>
    <property type="match status" value="1"/>
</dbReference>
<dbReference type="InterPro" id="IPR036890">
    <property type="entry name" value="HATPase_C_sf"/>
</dbReference>
<keyword evidence="8" id="KW-0812">Transmembrane</keyword>
<feature type="transmembrane region" description="Helical" evidence="8">
    <location>
        <begin position="186"/>
        <end position="208"/>
    </location>
</feature>
<gene>
    <name evidence="10" type="ordered locus">Mhun_1435</name>
</gene>
<dbReference type="EnsemblBacteria" id="ABD41170">
    <property type="protein sequence ID" value="ABD41170"/>
    <property type="gene ID" value="Mhun_1435"/>
</dbReference>
<keyword evidence="7" id="KW-0175">Coiled coil</keyword>
<evidence type="ECO:0000256" key="3">
    <source>
        <dbReference type="ARBA" id="ARBA00022553"/>
    </source>
</evidence>
<dbReference type="STRING" id="323259.Mhun_1435"/>
<dbReference type="KEGG" id="mhu:Mhun_1435"/>
<organism evidence="10 11">
    <name type="scientific">Methanospirillum hungatei JF-1 (strain ATCC 27890 / DSM 864 / NBRC 100397 / JF-1)</name>
    <dbReference type="NCBI Taxonomy" id="323259"/>
    <lineage>
        <taxon>Archaea</taxon>
        <taxon>Methanobacteriati</taxon>
        <taxon>Methanobacteriota</taxon>
        <taxon>Stenosarchaea group</taxon>
        <taxon>Methanomicrobia</taxon>
        <taxon>Methanomicrobiales</taxon>
        <taxon>Methanospirillaceae</taxon>
        <taxon>Methanospirillum</taxon>
    </lineage>
</organism>
<dbReference type="InParanoid" id="Q2FLX2"/>
<feature type="transmembrane region" description="Helical" evidence="8">
    <location>
        <begin position="7"/>
        <end position="29"/>
    </location>
</feature>
<reference evidence="11" key="1">
    <citation type="journal article" date="2016" name="Stand. Genomic Sci.">
        <title>Complete genome sequence of Methanospirillum hungatei type strain JF1.</title>
        <authorList>
            <person name="Gunsalus R.P."/>
            <person name="Cook L.E."/>
            <person name="Crable B."/>
            <person name="Rohlin L."/>
            <person name="McDonald E."/>
            <person name="Mouttaki H."/>
            <person name="Sieber J.R."/>
            <person name="Poweleit N."/>
            <person name="Zhou H."/>
            <person name="Lapidus A.L."/>
            <person name="Daligault H.E."/>
            <person name="Land M."/>
            <person name="Gilna P."/>
            <person name="Ivanova N."/>
            <person name="Kyrpides N."/>
            <person name="Culley D.E."/>
            <person name="McInerney M.J."/>
        </authorList>
    </citation>
    <scope>NUCLEOTIDE SEQUENCE [LARGE SCALE GENOMIC DNA]</scope>
    <source>
        <strain evidence="11">ATCC 27890 / DSM 864 / NBRC 100397 / JF-1</strain>
    </source>
</reference>
<dbReference type="AlphaFoldDB" id="Q2FLX2"/>
<dbReference type="PANTHER" id="PTHR43711:SF1">
    <property type="entry name" value="HISTIDINE KINASE 1"/>
    <property type="match status" value="1"/>
</dbReference>
<evidence type="ECO:0000256" key="6">
    <source>
        <dbReference type="ARBA" id="ARBA00023012"/>
    </source>
</evidence>
<dbReference type="Pfam" id="PF00512">
    <property type="entry name" value="HisKA"/>
    <property type="match status" value="1"/>
</dbReference>
<dbReference type="RefSeq" id="WP_011448439.1">
    <property type="nucleotide sequence ID" value="NC_007796.1"/>
</dbReference>
<keyword evidence="3" id="KW-0597">Phosphoprotein</keyword>
<evidence type="ECO:0000256" key="2">
    <source>
        <dbReference type="ARBA" id="ARBA00012438"/>
    </source>
</evidence>
<keyword evidence="4" id="KW-0808">Transferase</keyword>
<dbReference type="InterPro" id="IPR005467">
    <property type="entry name" value="His_kinase_dom"/>
</dbReference>